<protein>
    <submittedName>
        <fullName evidence="1">Uncharacterized protein</fullName>
    </submittedName>
</protein>
<reference evidence="1 2" key="1">
    <citation type="submission" date="2023-06" db="EMBL/GenBank/DDBJ databases">
        <title>Azospirillum isscasensis sp.nov, a bacterium isolated from rhizosphere soil of rice.</title>
        <authorList>
            <person name="Wang H."/>
        </authorList>
    </citation>
    <scope>NUCLEOTIDE SEQUENCE [LARGE SCALE GENOMIC DNA]</scope>
    <source>
        <strain evidence="1 2">C340-1</strain>
    </source>
</reference>
<accession>A0ABU0WNT2</accession>
<sequence length="154" mass="16542">MTSIGSAFSVTSTVFNAGVAAMAKDGGGERNGFRLTLDENDPNAPKPISTAGLPILRSPPEMIQDWAKLEELARNPPAMTERDIENQRPLVEFWKGGQKVAEVSRGGFLMTQNALDVSSIIARDGALAGRELAEQRAKLLGDMLGKGYEARRVG</sequence>
<evidence type="ECO:0000313" key="1">
    <source>
        <dbReference type="EMBL" id="MDQ2105906.1"/>
    </source>
</evidence>
<dbReference type="RefSeq" id="WP_306710818.1">
    <property type="nucleotide sequence ID" value="NZ_JAUJFI010000179.1"/>
</dbReference>
<gene>
    <name evidence="1" type="ORF">QSG27_24635</name>
</gene>
<name>A0ABU0WNT2_9PROT</name>
<keyword evidence="2" id="KW-1185">Reference proteome</keyword>
<comment type="caution">
    <text evidence="1">The sequence shown here is derived from an EMBL/GenBank/DDBJ whole genome shotgun (WGS) entry which is preliminary data.</text>
</comment>
<proteinExistence type="predicted"/>
<dbReference type="Proteomes" id="UP001227317">
    <property type="component" value="Unassembled WGS sequence"/>
</dbReference>
<dbReference type="EMBL" id="JAUJFI010000179">
    <property type="protein sequence ID" value="MDQ2105906.1"/>
    <property type="molecule type" value="Genomic_DNA"/>
</dbReference>
<evidence type="ECO:0000313" key="2">
    <source>
        <dbReference type="Proteomes" id="UP001227317"/>
    </source>
</evidence>
<organism evidence="1 2">
    <name type="scientific">Azospirillum isscasi</name>
    <dbReference type="NCBI Taxonomy" id="3053926"/>
    <lineage>
        <taxon>Bacteria</taxon>
        <taxon>Pseudomonadati</taxon>
        <taxon>Pseudomonadota</taxon>
        <taxon>Alphaproteobacteria</taxon>
        <taxon>Rhodospirillales</taxon>
        <taxon>Azospirillaceae</taxon>
        <taxon>Azospirillum</taxon>
    </lineage>
</organism>